<dbReference type="EMBL" id="QZCH01000014">
    <property type="protein sequence ID" value="RJG42770.1"/>
    <property type="molecule type" value="Genomic_DNA"/>
</dbReference>
<accession>A0A418YDZ3</accession>
<evidence type="ECO:0000313" key="2">
    <source>
        <dbReference type="EMBL" id="RJG42770.1"/>
    </source>
</evidence>
<evidence type="ECO:0000313" key="3">
    <source>
        <dbReference type="Proteomes" id="UP000283255"/>
    </source>
</evidence>
<gene>
    <name evidence="2" type="ORF">D1Z90_11820</name>
</gene>
<proteinExistence type="predicted"/>
<sequence>MPNGITNNGPQPVNLNPPVTVSDIKVTASSTGVNINDIDDNYIADVLNGSKSLETASFDLANALDKSIDIAKLMFILQSLFRESQSVEANCVISSMEANVQSLLTQADIIIDNAEEAKKQADSAAKLKMVAGALTIAAGVFSLATLGGMKYAGTSTEAATSAAQGVSSGFSGSGQVTSASSEFESNKAEETRQQSTAQQKEADAVAQEAQVDKQRAEMWESHFNQLVQELMQIAKSLLEEVTNSMRAVGRNI</sequence>
<evidence type="ECO:0000256" key="1">
    <source>
        <dbReference type="SAM" id="MobiDB-lite"/>
    </source>
</evidence>
<feature type="region of interest" description="Disordered" evidence="1">
    <location>
        <begin position="171"/>
        <end position="209"/>
    </location>
</feature>
<reference evidence="2 3" key="1">
    <citation type="submission" date="2018-09" db="EMBL/GenBank/DDBJ databases">
        <authorList>
            <person name="Wang F."/>
        </authorList>
    </citation>
    <scope>NUCLEOTIDE SEQUENCE [LARGE SCALE GENOMIC DNA]</scope>
    <source>
        <strain evidence="2 3">PLHSC7-2</strain>
    </source>
</reference>
<dbReference type="AlphaFoldDB" id="A0A418YDZ3"/>
<dbReference type="RefSeq" id="WP_119910971.1">
    <property type="nucleotide sequence ID" value="NZ_QZCH01000014.1"/>
</dbReference>
<name>A0A418YDZ3_9GAMM</name>
<comment type="caution">
    <text evidence="2">The sequence shown here is derived from an EMBL/GenBank/DDBJ whole genome shotgun (WGS) entry which is preliminary data.</text>
</comment>
<dbReference type="Proteomes" id="UP000283255">
    <property type="component" value="Unassembled WGS sequence"/>
</dbReference>
<keyword evidence="3" id="KW-1185">Reference proteome</keyword>
<protein>
    <submittedName>
        <fullName evidence="2">Uncharacterized protein</fullName>
    </submittedName>
</protein>
<reference evidence="2 3" key="2">
    <citation type="submission" date="2019-01" db="EMBL/GenBank/DDBJ databases">
        <title>Motilimonas pumilus sp. nov., isolated from the gut of sea cucumber (Apostichopus japonicus).</title>
        <authorList>
            <person name="Wang F.-Q."/>
            <person name="Ren L.-H."/>
            <person name="Lin Y.-W."/>
            <person name="Sun G.-H."/>
            <person name="Du Z.-J."/>
            <person name="Zhao J.-X."/>
            <person name="Liu X.-J."/>
            <person name="Liu L.-J."/>
        </authorList>
    </citation>
    <scope>NUCLEOTIDE SEQUENCE [LARGE SCALE GENOMIC DNA]</scope>
    <source>
        <strain evidence="2 3">PLHSC7-2</strain>
    </source>
</reference>
<organism evidence="2 3">
    <name type="scientific">Motilimonas pumila</name>
    <dbReference type="NCBI Taxonomy" id="2303987"/>
    <lineage>
        <taxon>Bacteria</taxon>
        <taxon>Pseudomonadati</taxon>
        <taxon>Pseudomonadota</taxon>
        <taxon>Gammaproteobacteria</taxon>
        <taxon>Alteromonadales</taxon>
        <taxon>Alteromonadales genera incertae sedis</taxon>
        <taxon>Motilimonas</taxon>
    </lineage>
</organism>